<gene>
    <name evidence="2" type="ORF">BJ988_004360</name>
</gene>
<keyword evidence="3" id="KW-1185">Reference proteome</keyword>
<dbReference type="RefSeq" id="WP_218861038.1">
    <property type="nucleotide sequence ID" value="NZ_JACBZR010000001.1"/>
</dbReference>
<evidence type="ECO:0000313" key="3">
    <source>
        <dbReference type="Proteomes" id="UP000564496"/>
    </source>
</evidence>
<protein>
    <recommendedName>
        <fullName evidence="4">DUF4393 domain-containing protein</fullName>
    </recommendedName>
</protein>
<feature type="region of interest" description="Disordered" evidence="1">
    <location>
        <begin position="276"/>
        <end position="297"/>
    </location>
</feature>
<comment type="caution">
    <text evidence="2">The sequence shown here is derived from an EMBL/GenBank/DDBJ whole genome shotgun (WGS) entry which is preliminary data.</text>
</comment>
<dbReference type="EMBL" id="JACBZR010000001">
    <property type="protein sequence ID" value="NYI79712.1"/>
    <property type="molecule type" value="Genomic_DNA"/>
</dbReference>
<dbReference type="Proteomes" id="UP000564496">
    <property type="component" value="Unassembled WGS sequence"/>
</dbReference>
<sequence>MSLLGKVVPTASAVAGTAPGLARVAAGAAWQTAGWGLRTSSRAGFRVARAMVDQDVRDGLVRETAEAVGIVAGTAARMIRPGSRPVMELSASDYETAGHDVVLARTREAEASEDSLPVLRRRGADLLDRSRDVWADEQGHPAYARILDELAPDEARMLLYLLQAGPQPSVDIRTGGPTGLVGSTMIAPGLNMIAGRSGVRYPERVPAYLNNLFRLGLVWFSKEPLPDPLEYQVLEAQPDVLDALRSVKFAKIVRRSVHLTPFGEAFGRTTLVDEGSAESAYPEHQAPVTGGADLPKA</sequence>
<accession>A0A7Z0DQB9</accession>
<reference evidence="2 3" key="1">
    <citation type="submission" date="2020-07" db="EMBL/GenBank/DDBJ databases">
        <title>Sequencing the genomes of 1000 actinobacteria strains.</title>
        <authorList>
            <person name="Klenk H.-P."/>
        </authorList>
    </citation>
    <scope>NUCLEOTIDE SEQUENCE [LARGE SCALE GENOMIC DNA]</scope>
    <source>
        <strain evidence="2 3">DSM 26487</strain>
    </source>
</reference>
<evidence type="ECO:0000256" key="1">
    <source>
        <dbReference type="SAM" id="MobiDB-lite"/>
    </source>
</evidence>
<organism evidence="2 3">
    <name type="scientific">Nocardioides panzhihuensis</name>
    <dbReference type="NCBI Taxonomy" id="860243"/>
    <lineage>
        <taxon>Bacteria</taxon>
        <taxon>Bacillati</taxon>
        <taxon>Actinomycetota</taxon>
        <taxon>Actinomycetes</taxon>
        <taxon>Propionibacteriales</taxon>
        <taxon>Nocardioidaceae</taxon>
        <taxon>Nocardioides</taxon>
    </lineage>
</organism>
<dbReference type="InterPro" id="IPR025506">
    <property type="entry name" value="Abi_alpha"/>
</dbReference>
<dbReference type="Gene3D" id="3.30.110.190">
    <property type="match status" value="1"/>
</dbReference>
<evidence type="ECO:0008006" key="4">
    <source>
        <dbReference type="Google" id="ProtNLM"/>
    </source>
</evidence>
<name>A0A7Z0DQB9_9ACTN</name>
<evidence type="ECO:0000313" key="2">
    <source>
        <dbReference type="EMBL" id="NYI79712.1"/>
    </source>
</evidence>
<dbReference type="AlphaFoldDB" id="A0A7Z0DQB9"/>
<proteinExistence type="predicted"/>
<dbReference type="Pfam" id="PF14337">
    <property type="entry name" value="Abi_alpha"/>
    <property type="match status" value="1"/>
</dbReference>